<dbReference type="EMBL" id="AUSU01001309">
    <property type="protein sequence ID" value="EPS71327.1"/>
    <property type="molecule type" value="Genomic_DNA"/>
</dbReference>
<name>S8EFI4_9LAMI</name>
<evidence type="ECO:0000313" key="2">
    <source>
        <dbReference type="Proteomes" id="UP000015453"/>
    </source>
</evidence>
<accession>S8EFI4</accession>
<reference evidence="1 2" key="1">
    <citation type="journal article" date="2013" name="BMC Genomics">
        <title>The miniature genome of a carnivorous plant Genlisea aurea contains a low number of genes and short non-coding sequences.</title>
        <authorList>
            <person name="Leushkin E.V."/>
            <person name="Sutormin R.A."/>
            <person name="Nabieva E.R."/>
            <person name="Penin A.A."/>
            <person name="Kondrashov A.S."/>
            <person name="Logacheva M.D."/>
        </authorList>
    </citation>
    <scope>NUCLEOTIDE SEQUENCE [LARGE SCALE GENOMIC DNA]</scope>
</reference>
<feature type="non-terminal residue" evidence="1">
    <location>
        <position position="1"/>
    </location>
</feature>
<dbReference type="Proteomes" id="UP000015453">
    <property type="component" value="Unassembled WGS sequence"/>
</dbReference>
<keyword evidence="2" id="KW-1185">Reference proteome</keyword>
<feature type="non-terminal residue" evidence="1">
    <location>
        <position position="53"/>
    </location>
</feature>
<dbReference type="AlphaFoldDB" id="S8EFI4"/>
<dbReference type="OrthoDB" id="1938625at2759"/>
<sequence length="53" mass="6041">KYFPGGDIWSAGPSARCSYVWRGILKSRDLVFKDIRWRIGSGRSAKIGNDPWI</sequence>
<protein>
    <submittedName>
        <fullName evidence="1">Uncharacterized protein</fullName>
    </submittedName>
</protein>
<proteinExistence type="predicted"/>
<gene>
    <name evidence="1" type="ORF">M569_03433</name>
</gene>
<evidence type="ECO:0000313" key="1">
    <source>
        <dbReference type="EMBL" id="EPS71327.1"/>
    </source>
</evidence>
<comment type="caution">
    <text evidence="1">The sequence shown here is derived from an EMBL/GenBank/DDBJ whole genome shotgun (WGS) entry which is preliminary data.</text>
</comment>
<organism evidence="1 2">
    <name type="scientific">Genlisea aurea</name>
    <dbReference type="NCBI Taxonomy" id="192259"/>
    <lineage>
        <taxon>Eukaryota</taxon>
        <taxon>Viridiplantae</taxon>
        <taxon>Streptophyta</taxon>
        <taxon>Embryophyta</taxon>
        <taxon>Tracheophyta</taxon>
        <taxon>Spermatophyta</taxon>
        <taxon>Magnoliopsida</taxon>
        <taxon>eudicotyledons</taxon>
        <taxon>Gunneridae</taxon>
        <taxon>Pentapetalae</taxon>
        <taxon>asterids</taxon>
        <taxon>lamiids</taxon>
        <taxon>Lamiales</taxon>
        <taxon>Lentibulariaceae</taxon>
        <taxon>Genlisea</taxon>
    </lineage>
</organism>